<evidence type="ECO:0000256" key="1">
    <source>
        <dbReference type="ARBA" id="ARBA00005964"/>
    </source>
</evidence>
<dbReference type="InterPro" id="IPR019819">
    <property type="entry name" value="Carboxylesterase_B_CS"/>
</dbReference>
<dbReference type="EMBL" id="JABDTM020028713">
    <property type="protein sequence ID" value="KAH0808499.1"/>
    <property type="molecule type" value="Genomic_DNA"/>
</dbReference>
<dbReference type="GO" id="GO:0052689">
    <property type="term" value="F:carboxylic ester hydrolase activity"/>
    <property type="evidence" value="ECO:0007669"/>
    <property type="project" value="UniProtKB-KW"/>
</dbReference>
<dbReference type="InterPro" id="IPR029058">
    <property type="entry name" value="AB_hydrolase_fold"/>
</dbReference>
<proteinExistence type="inferred from homology"/>
<feature type="domain" description="Carboxylesterase type B" evidence="7">
    <location>
        <begin position="5"/>
        <end position="401"/>
    </location>
</feature>
<name>A0A8J6H599_TENMO</name>
<dbReference type="InterPro" id="IPR002018">
    <property type="entry name" value="CarbesteraseB"/>
</dbReference>
<organism evidence="8 9">
    <name type="scientific">Tenebrio molitor</name>
    <name type="common">Yellow mealworm beetle</name>
    <dbReference type="NCBI Taxonomy" id="7067"/>
    <lineage>
        <taxon>Eukaryota</taxon>
        <taxon>Metazoa</taxon>
        <taxon>Ecdysozoa</taxon>
        <taxon>Arthropoda</taxon>
        <taxon>Hexapoda</taxon>
        <taxon>Insecta</taxon>
        <taxon>Pterygota</taxon>
        <taxon>Neoptera</taxon>
        <taxon>Endopterygota</taxon>
        <taxon>Coleoptera</taxon>
        <taxon>Polyphaga</taxon>
        <taxon>Cucujiformia</taxon>
        <taxon>Tenebrionidae</taxon>
        <taxon>Tenebrio</taxon>
    </lineage>
</organism>
<evidence type="ECO:0000256" key="4">
    <source>
        <dbReference type="ARBA" id="ARBA00023157"/>
    </source>
</evidence>
<evidence type="ECO:0000313" key="8">
    <source>
        <dbReference type="EMBL" id="KAH0808499.1"/>
    </source>
</evidence>
<keyword evidence="9" id="KW-1185">Reference proteome</keyword>
<keyword evidence="2" id="KW-0719">Serine esterase</keyword>
<dbReference type="PANTHER" id="PTHR43142">
    <property type="entry name" value="CARBOXYLIC ESTER HYDROLASE"/>
    <property type="match status" value="1"/>
</dbReference>
<dbReference type="Pfam" id="PF00135">
    <property type="entry name" value="COesterase"/>
    <property type="match status" value="1"/>
</dbReference>
<dbReference type="PROSITE" id="PS00122">
    <property type="entry name" value="CARBOXYLESTERASE_B_1"/>
    <property type="match status" value="1"/>
</dbReference>
<reference evidence="8" key="1">
    <citation type="journal article" date="2020" name="J Insects Food Feed">
        <title>The yellow mealworm (Tenebrio molitor) genome: a resource for the emerging insects as food and feed industry.</title>
        <authorList>
            <person name="Eriksson T."/>
            <person name="Andere A."/>
            <person name="Kelstrup H."/>
            <person name="Emery V."/>
            <person name="Picard C."/>
        </authorList>
    </citation>
    <scope>NUCLEOTIDE SEQUENCE</scope>
    <source>
        <strain evidence="8">Stoneville</strain>
        <tissue evidence="8">Whole head</tissue>
    </source>
</reference>
<evidence type="ECO:0000256" key="2">
    <source>
        <dbReference type="ARBA" id="ARBA00022487"/>
    </source>
</evidence>
<dbReference type="AlphaFoldDB" id="A0A8J6H599"/>
<evidence type="ECO:0000259" key="7">
    <source>
        <dbReference type="Pfam" id="PF00135"/>
    </source>
</evidence>
<sequence length="401" mass="45769">MGRRRDEDCLYLNIYTPTLDKKAKLDVVVHIYGGAFMFLYGGFFGPDFIMDRDVVFINFNYRLGPLGFLSTEDEVVPGNNGIEDQIMALRWIKTNVQYFGGNSDSITLTGMSAGGASVHIHYLSPKSRGLFHRGISQSGTSLCAWSLMEKPLEKTQKIAFKLGCFSNITEHMINCLRQRPARQIVAAVKELQPWLYNPVVVFGPVVDSWSSNPVLPDHPLNLMKKGQVSDLPWIVSVTDFEGLYPAVDFVQNGYLKEIDARWNELMPFILDYNDTVDSTLLDEVSEKIRKHYLHDQKLDQSNFVDFVQIFSDRFLLLDIHKSAKLQASVVKSPVYFYLFSYLGAHYWYENLAERQDDYGASHSEDTSFILKTPDSDSTSTEEDRRMIEIFVEIFTSFAKTG</sequence>
<dbReference type="PANTHER" id="PTHR43142:SF1">
    <property type="entry name" value="CARBOXYLIC ESTER HYDROLASE"/>
    <property type="match status" value="1"/>
</dbReference>
<dbReference type="Proteomes" id="UP000719412">
    <property type="component" value="Unassembled WGS sequence"/>
</dbReference>
<dbReference type="PROSITE" id="PS00941">
    <property type="entry name" value="CARBOXYLESTERASE_B_2"/>
    <property type="match status" value="1"/>
</dbReference>
<evidence type="ECO:0000256" key="6">
    <source>
        <dbReference type="RuleBase" id="RU361235"/>
    </source>
</evidence>
<dbReference type="Gene3D" id="3.40.50.1820">
    <property type="entry name" value="alpha/beta hydrolase"/>
    <property type="match status" value="1"/>
</dbReference>
<dbReference type="EC" id="3.1.1.-" evidence="6"/>
<comment type="similarity">
    <text evidence="1 6">Belongs to the type-B carboxylesterase/lipase family.</text>
</comment>
<gene>
    <name evidence="8" type="ORF">GEV33_014292</name>
</gene>
<keyword evidence="3 6" id="KW-0378">Hydrolase</keyword>
<keyword evidence="5" id="KW-0325">Glycoprotein</keyword>
<keyword evidence="4" id="KW-1015">Disulfide bond</keyword>
<evidence type="ECO:0000313" key="9">
    <source>
        <dbReference type="Proteomes" id="UP000719412"/>
    </source>
</evidence>
<reference evidence="8" key="2">
    <citation type="submission" date="2021-08" db="EMBL/GenBank/DDBJ databases">
        <authorList>
            <person name="Eriksson T."/>
        </authorList>
    </citation>
    <scope>NUCLEOTIDE SEQUENCE</scope>
    <source>
        <strain evidence="8">Stoneville</strain>
        <tissue evidence="8">Whole head</tissue>
    </source>
</reference>
<protein>
    <recommendedName>
        <fullName evidence="6">Carboxylic ester hydrolase</fullName>
        <ecNumber evidence="6">3.1.1.-</ecNumber>
    </recommendedName>
</protein>
<comment type="caution">
    <text evidence="8">The sequence shown here is derived from an EMBL/GenBank/DDBJ whole genome shotgun (WGS) entry which is preliminary data.</text>
</comment>
<evidence type="ECO:0000256" key="3">
    <source>
        <dbReference type="ARBA" id="ARBA00022801"/>
    </source>
</evidence>
<dbReference type="SUPFAM" id="SSF53474">
    <property type="entry name" value="alpha/beta-Hydrolases"/>
    <property type="match status" value="1"/>
</dbReference>
<accession>A0A8J6H599</accession>
<evidence type="ECO:0000256" key="5">
    <source>
        <dbReference type="ARBA" id="ARBA00023180"/>
    </source>
</evidence>
<dbReference type="InterPro" id="IPR019826">
    <property type="entry name" value="Carboxylesterase_B_AS"/>
</dbReference>